<dbReference type="EMBL" id="JXNU01000003">
    <property type="protein sequence ID" value="KKF37597.1"/>
    <property type="molecule type" value="Genomic_DNA"/>
</dbReference>
<dbReference type="PATRIC" id="fig|65700.7.peg.5706"/>
<dbReference type="Proteomes" id="UP000264980">
    <property type="component" value="Chromosome"/>
</dbReference>
<gene>
    <name evidence="1" type="ORF">AV903_17985</name>
    <name evidence="2" type="ORF">SY86_22905</name>
</gene>
<keyword evidence="3" id="KW-1185">Reference proteome</keyword>
<evidence type="ECO:0000313" key="1">
    <source>
        <dbReference type="EMBL" id="AXF77506.1"/>
    </source>
</evidence>
<protein>
    <submittedName>
        <fullName evidence="2">Uncharacterized protein</fullName>
    </submittedName>
</protein>
<evidence type="ECO:0000313" key="2">
    <source>
        <dbReference type="EMBL" id="KKF37597.1"/>
    </source>
</evidence>
<evidence type="ECO:0000313" key="3">
    <source>
        <dbReference type="Proteomes" id="UP000033924"/>
    </source>
</evidence>
<name>A0A0M2KJW1_9GAMM</name>
<sequence>MNYPQIAPMLSGRIIPILNPIDHATVIFIKNDSKPMSVSVLPCAAFSLSAMYFEVANSMMLKALMARIEKLNALYCALSDKNRNDAPGTPRLINHWHFDAHRPALLRKERV</sequence>
<reference evidence="2 3" key="1">
    <citation type="submission" date="2015-01" db="EMBL/GenBank/DDBJ databases">
        <title>Erwinia tracheiphila.</title>
        <authorList>
            <person name="Shapiro L.R."/>
        </authorList>
    </citation>
    <scope>NUCLEOTIDE SEQUENCE [LARGE SCALE GENOMIC DNA]</scope>
    <source>
        <strain evidence="2 3">BuffGH</strain>
    </source>
</reference>
<dbReference type="AlphaFoldDB" id="A0A0M2KJW1"/>
<accession>A0A0M2KJW1</accession>
<evidence type="ECO:0000313" key="4">
    <source>
        <dbReference type="Proteomes" id="UP000264980"/>
    </source>
</evidence>
<reference evidence="1 4" key="2">
    <citation type="submission" date="2016-01" db="EMBL/GenBank/DDBJ databases">
        <authorList>
            <person name="Oliw E.H."/>
        </authorList>
    </citation>
    <scope>NUCLEOTIDE SEQUENCE [LARGE SCALE GENOMIC DNA]</scope>
    <source>
        <strain evidence="1 4">MDcuke</strain>
    </source>
</reference>
<proteinExistence type="predicted"/>
<dbReference type="STRING" id="65700.SY86_22905"/>
<dbReference type="Proteomes" id="UP000033924">
    <property type="component" value="Unassembled WGS sequence"/>
</dbReference>
<dbReference type="EMBL" id="CP013970">
    <property type="protein sequence ID" value="AXF77506.1"/>
    <property type="molecule type" value="Genomic_DNA"/>
</dbReference>
<organism evidence="2 3">
    <name type="scientific">Erwinia tracheiphila</name>
    <dbReference type="NCBI Taxonomy" id="65700"/>
    <lineage>
        <taxon>Bacteria</taxon>
        <taxon>Pseudomonadati</taxon>
        <taxon>Pseudomonadota</taxon>
        <taxon>Gammaproteobacteria</taxon>
        <taxon>Enterobacterales</taxon>
        <taxon>Erwiniaceae</taxon>
        <taxon>Erwinia</taxon>
    </lineage>
</organism>